<sequence length="142" mass="16041">MDSRPWPLGVRLRRLAGMCVLLMAVASSCAMGAPNIMSPEAGRPVHLGEIDGACWDASSLAVIEVRKLHVADNVGSFWDFMTYLRASPQQGHQDAFMKLAQLFWERYVDCVLSRAHGLGRRAWRRWFDVKWYIGSGEWNQGS</sequence>
<dbReference type="OMA" id="GEINGEC"/>
<dbReference type="PANTHER" id="PTHR36690">
    <property type="entry name" value="PROTEIN FAM237A"/>
    <property type="match status" value="1"/>
</dbReference>
<dbReference type="Ensembl" id="ENSPNAT00000030674.2">
    <property type="protein sequence ID" value="ENSPNAP00000020213.1"/>
    <property type="gene ID" value="ENSPNAG00000027005.2"/>
</dbReference>
<evidence type="ECO:0000313" key="2">
    <source>
        <dbReference type="Ensembl" id="ENSPNAP00000020213.1"/>
    </source>
</evidence>
<proteinExistence type="predicted"/>
<reference evidence="2" key="2">
    <citation type="submission" date="2025-08" db="UniProtKB">
        <authorList>
            <consortium name="Ensembl"/>
        </authorList>
    </citation>
    <scope>IDENTIFICATION</scope>
</reference>
<feature type="signal peptide" evidence="1">
    <location>
        <begin position="1"/>
        <end position="30"/>
    </location>
</feature>
<dbReference type="InterPro" id="IPR040439">
    <property type="entry name" value="FAM237A/B"/>
</dbReference>
<protein>
    <recommendedName>
        <fullName evidence="4">Family with sequence similarity 237 member B</fullName>
    </recommendedName>
</protein>
<dbReference type="Proteomes" id="UP001501920">
    <property type="component" value="Chromosome 3"/>
</dbReference>
<dbReference type="AlphaFoldDB" id="A0A3B4D9U3"/>
<feature type="chain" id="PRO_5017291131" description="Family with sequence similarity 237 member B" evidence="1">
    <location>
        <begin position="31"/>
        <end position="142"/>
    </location>
</feature>
<keyword evidence="3" id="KW-1185">Reference proteome</keyword>
<evidence type="ECO:0008006" key="4">
    <source>
        <dbReference type="Google" id="ProtNLM"/>
    </source>
</evidence>
<reference evidence="2 3" key="1">
    <citation type="submission" date="2020-10" db="EMBL/GenBank/DDBJ databases">
        <title>Pygocentrus nattereri (red-bellied piranha) genome, fPygNat1, primary haplotype.</title>
        <authorList>
            <person name="Myers G."/>
            <person name="Meyer A."/>
            <person name="Karagic N."/>
            <person name="Pippel M."/>
            <person name="Winkler S."/>
            <person name="Tracey A."/>
            <person name="Wood J."/>
            <person name="Formenti G."/>
            <person name="Howe K."/>
            <person name="Fedrigo O."/>
            <person name="Jarvis E.D."/>
        </authorList>
    </citation>
    <scope>NUCLEOTIDE SEQUENCE [LARGE SCALE GENOMIC DNA]</scope>
</reference>
<dbReference type="PROSITE" id="PS51257">
    <property type="entry name" value="PROKAR_LIPOPROTEIN"/>
    <property type="match status" value="1"/>
</dbReference>
<name>A0A3B4D9U3_PYGNA</name>
<reference evidence="2" key="3">
    <citation type="submission" date="2025-09" db="UniProtKB">
        <authorList>
            <consortium name="Ensembl"/>
        </authorList>
    </citation>
    <scope>IDENTIFICATION</scope>
</reference>
<evidence type="ECO:0000256" key="1">
    <source>
        <dbReference type="SAM" id="SignalP"/>
    </source>
</evidence>
<keyword evidence="1" id="KW-0732">Signal</keyword>
<dbReference type="GeneTree" id="ENSGT00390000015769"/>
<accession>A0A3B4D9U3</accession>
<evidence type="ECO:0000313" key="3">
    <source>
        <dbReference type="Proteomes" id="UP001501920"/>
    </source>
</evidence>
<organism evidence="2 3">
    <name type="scientific">Pygocentrus nattereri</name>
    <name type="common">Red-bellied piranha</name>
    <dbReference type="NCBI Taxonomy" id="42514"/>
    <lineage>
        <taxon>Eukaryota</taxon>
        <taxon>Metazoa</taxon>
        <taxon>Chordata</taxon>
        <taxon>Craniata</taxon>
        <taxon>Vertebrata</taxon>
        <taxon>Euteleostomi</taxon>
        <taxon>Actinopterygii</taxon>
        <taxon>Neopterygii</taxon>
        <taxon>Teleostei</taxon>
        <taxon>Ostariophysi</taxon>
        <taxon>Characiformes</taxon>
        <taxon>Characoidei</taxon>
        <taxon>Pygocentrus</taxon>
    </lineage>
</organism>
<dbReference type="PANTHER" id="PTHR36690:SF2">
    <property type="entry name" value="PROTEIN FAM237A"/>
    <property type="match status" value="1"/>
</dbReference>